<dbReference type="InterPro" id="IPR049227">
    <property type="entry name" value="DUF6824"/>
</dbReference>
<accession>A0A9N8D5H0</accession>
<dbReference type="Proteomes" id="UP001153069">
    <property type="component" value="Unassembled WGS sequence"/>
</dbReference>
<evidence type="ECO:0000259" key="2">
    <source>
        <dbReference type="Pfam" id="PF20710"/>
    </source>
</evidence>
<comment type="caution">
    <text evidence="3">The sequence shown here is derived from an EMBL/GenBank/DDBJ whole genome shotgun (WGS) entry which is preliminary data.</text>
</comment>
<gene>
    <name evidence="3" type="ORF">SEMRO_10_G007970.1</name>
</gene>
<dbReference type="AlphaFoldDB" id="A0A9N8D5H0"/>
<evidence type="ECO:0000313" key="3">
    <source>
        <dbReference type="EMBL" id="CAB9496832.1"/>
    </source>
</evidence>
<feature type="region of interest" description="Disordered" evidence="1">
    <location>
        <begin position="146"/>
        <end position="170"/>
    </location>
</feature>
<feature type="domain" description="DUF6824" evidence="2">
    <location>
        <begin position="25"/>
        <end position="111"/>
    </location>
</feature>
<evidence type="ECO:0000313" key="4">
    <source>
        <dbReference type="Proteomes" id="UP001153069"/>
    </source>
</evidence>
<evidence type="ECO:0000256" key="1">
    <source>
        <dbReference type="SAM" id="MobiDB-lite"/>
    </source>
</evidence>
<dbReference type="OrthoDB" id="47030at2759"/>
<keyword evidence="4" id="KW-1185">Reference proteome</keyword>
<reference evidence="3" key="1">
    <citation type="submission" date="2020-06" db="EMBL/GenBank/DDBJ databases">
        <authorList>
            <consortium name="Plant Systems Biology data submission"/>
        </authorList>
    </citation>
    <scope>NUCLEOTIDE SEQUENCE</scope>
    <source>
        <strain evidence="3">D6</strain>
    </source>
</reference>
<organism evidence="3 4">
    <name type="scientific">Seminavis robusta</name>
    <dbReference type="NCBI Taxonomy" id="568900"/>
    <lineage>
        <taxon>Eukaryota</taxon>
        <taxon>Sar</taxon>
        <taxon>Stramenopiles</taxon>
        <taxon>Ochrophyta</taxon>
        <taxon>Bacillariophyta</taxon>
        <taxon>Bacillariophyceae</taxon>
        <taxon>Bacillariophycidae</taxon>
        <taxon>Naviculales</taxon>
        <taxon>Naviculaceae</taxon>
        <taxon>Seminavis</taxon>
    </lineage>
</organism>
<protein>
    <submittedName>
        <fullName evidence="3">Nitrilase family, member 2</fullName>
    </submittedName>
</protein>
<dbReference type="Pfam" id="PF20710">
    <property type="entry name" value="DUF6824"/>
    <property type="match status" value="1"/>
</dbReference>
<dbReference type="EMBL" id="CAICTM010000010">
    <property type="protein sequence ID" value="CAB9496832.1"/>
    <property type="molecule type" value="Genomic_DNA"/>
</dbReference>
<sequence>MSTSFSVSAYSHMSSAFDNVSPMSVIIGRGRKIREHPGNQRFYALVRSCLEAYATAPTKTKKSLIILKILNDVRSACNNEANFVKLDTNTGEYYPVEESAARITIAQALRDSLNEHYKSSKQHKQRRRLIQKRATAFSAAAAKNTWNSSSNSSISSASSTTSSCTHTGNTNMMDAMSMNLNLNLNSVLQDIQPLAMARPTLALTRQVSNGSSNSAASSNNSAKMSSLRSILDQAVGISKNHHVAVTGTTQEQEETVMDDVFSSLFKAFGPSSNANVNPFEPTPIAEQQQTALFSDNASYGSIEQDWEPFPIRL</sequence>
<proteinExistence type="predicted"/>
<name>A0A9N8D5H0_9STRA</name>